<name>A0AAV7P7J8_PLEWA</name>
<sequence>MGPGHACRHLEGAFTAVAGHWGAPGETKRYAERAMRRAVNPEPYWMERSSSRQGGALQERQLRRRLAGTAGVAGEETPSSEAPRKLRGSDTHCRYLKAAAPEDSRRSSPTGCGLRGAGVCVPTVCLQLLHPCPECGSSIQQFTSPPFGDDRLSCRGTEKRFCPATTAASYRSLPVGRPPSRTRMIDPQDCDAGSWTTPGEEGQFLVARPTSFHLYQSSAGFGSRTTRLRITPVAGELVH</sequence>
<organism evidence="2 3">
    <name type="scientific">Pleurodeles waltl</name>
    <name type="common">Iberian ribbed newt</name>
    <dbReference type="NCBI Taxonomy" id="8319"/>
    <lineage>
        <taxon>Eukaryota</taxon>
        <taxon>Metazoa</taxon>
        <taxon>Chordata</taxon>
        <taxon>Craniata</taxon>
        <taxon>Vertebrata</taxon>
        <taxon>Euteleostomi</taxon>
        <taxon>Amphibia</taxon>
        <taxon>Batrachia</taxon>
        <taxon>Caudata</taxon>
        <taxon>Salamandroidea</taxon>
        <taxon>Salamandridae</taxon>
        <taxon>Pleurodelinae</taxon>
        <taxon>Pleurodeles</taxon>
    </lineage>
</organism>
<feature type="region of interest" description="Disordered" evidence="1">
    <location>
        <begin position="67"/>
        <end position="88"/>
    </location>
</feature>
<evidence type="ECO:0000313" key="2">
    <source>
        <dbReference type="EMBL" id="KAJ1123704.1"/>
    </source>
</evidence>
<reference evidence="2" key="1">
    <citation type="journal article" date="2022" name="bioRxiv">
        <title>Sequencing and chromosome-scale assembly of the giantPleurodeles waltlgenome.</title>
        <authorList>
            <person name="Brown T."/>
            <person name="Elewa A."/>
            <person name="Iarovenko S."/>
            <person name="Subramanian E."/>
            <person name="Araus A.J."/>
            <person name="Petzold A."/>
            <person name="Susuki M."/>
            <person name="Suzuki K.-i.T."/>
            <person name="Hayashi T."/>
            <person name="Toyoda A."/>
            <person name="Oliveira C."/>
            <person name="Osipova E."/>
            <person name="Leigh N.D."/>
            <person name="Simon A."/>
            <person name="Yun M.H."/>
        </authorList>
    </citation>
    <scope>NUCLEOTIDE SEQUENCE</scope>
    <source>
        <strain evidence="2">20211129_DDA</strain>
        <tissue evidence="2">Liver</tissue>
    </source>
</reference>
<keyword evidence="3" id="KW-1185">Reference proteome</keyword>
<dbReference type="AlphaFoldDB" id="A0AAV7P7J8"/>
<comment type="caution">
    <text evidence="2">The sequence shown here is derived from an EMBL/GenBank/DDBJ whole genome shotgun (WGS) entry which is preliminary data.</text>
</comment>
<evidence type="ECO:0000313" key="3">
    <source>
        <dbReference type="Proteomes" id="UP001066276"/>
    </source>
</evidence>
<gene>
    <name evidence="2" type="ORF">NDU88_002172</name>
</gene>
<dbReference type="EMBL" id="JANPWB010000011">
    <property type="protein sequence ID" value="KAJ1123704.1"/>
    <property type="molecule type" value="Genomic_DNA"/>
</dbReference>
<protein>
    <submittedName>
        <fullName evidence="2">Uncharacterized protein</fullName>
    </submittedName>
</protein>
<evidence type="ECO:0000256" key="1">
    <source>
        <dbReference type="SAM" id="MobiDB-lite"/>
    </source>
</evidence>
<accession>A0AAV7P7J8</accession>
<proteinExistence type="predicted"/>
<dbReference type="Proteomes" id="UP001066276">
    <property type="component" value="Chromosome 7"/>
</dbReference>